<protein>
    <submittedName>
        <fullName evidence="2">Uncharacterized protein</fullName>
    </submittedName>
</protein>
<dbReference type="Proteomes" id="UP000466442">
    <property type="component" value="Unassembled WGS sequence"/>
</dbReference>
<accession>A0A8S9X6Y9</accession>
<evidence type="ECO:0000256" key="1">
    <source>
        <dbReference type="SAM" id="MobiDB-lite"/>
    </source>
</evidence>
<feature type="region of interest" description="Disordered" evidence="1">
    <location>
        <begin position="401"/>
        <end position="430"/>
    </location>
</feature>
<proteinExistence type="predicted"/>
<feature type="compositionally biased region" description="Basic and acidic residues" evidence="1">
    <location>
        <begin position="9"/>
        <end position="23"/>
    </location>
</feature>
<organism evidence="2 3">
    <name type="scientific">Apolygus lucorum</name>
    <name type="common">Small green plant bug</name>
    <name type="synonym">Lygocoris lucorum</name>
    <dbReference type="NCBI Taxonomy" id="248454"/>
    <lineage>
        <taxon>Eukaryota</taxon>
        <taxon>Metazoa</taxon>
        <taxon>Ecdysozoa</taxon>
        <taxon>Arthropoda</taxon>
        <taxon>Hexapoda</taxon>
        <taxon>Insecta</taxon>
        <taxon>Pterygota</taxon>
        <taxon>Neoptera</taxon>
        <taxon>Paraneoptera</taxon>
        <taxon>Hemiptera</taxon>
        <taxon>Heteroptera</taxon>
        <taxon>Panheteroptera</taxon>
        <taxon>Cimicomorpha</taxon>
        <taxon>Miridae</taxon>
        <taxon>Mirini</taxon>
        <taxon>Apolygus</taxon>
    </lineage>
</organism>
<feature type="region of interest" description="Disordered" evidence="1">
    <location>
        <begin position="1"/>
        <end position="59"/>
    </location>
</feature>
<feature type="compositionally biased region" description="Basic and acidic residues" evidence="1">
    <location>
        <begin position="590"/>
        <end position="600"/>
    </location>
</feature>
<feature type="compositionally biased region" description="Basic and acidic residues" evidence="1">
    <location>
        <begin position="532"/>
        <end position="550"/>
    </location>
</feature>
<sequence>MNEATENAKTSEMDSKGQSREVVRISSGKSSGDVPKNLEIKKSSSQKLKPKSAKEPFANTMRKMKSFRRGMKKLWDVWSGFKKSTPALPKKRSRPTLGVPGFEEIACIDVDVPDIMITDKDRIRTSCKQCLKNPPKFPTKEQVKSKLIAADKYYGVNKFAQNRENALERSDSLEHDADYFDDEGKVIRPSWRFILERPLVEQYVLMTNYIRKVSILSELEGTLNNEAIEEDESGSDTEYEKFTQKHKIETQNFLASMRAPRMKETAVQTSTKSLEGLVEPVSEISLYPDSGSSNESSPSKRELSAITVIDSHDLSSPLQSDVDNIHAVNGSSVKSAVRWWESKEPPHTSESFPTSCDSAKDVSIGTPTIHHQPDRDWSGSSSDGTFIPIHNATGKISLKLDGRGRNQEGKTQDQPHPHYMIPPTTAEKGTTTKKVTFSPVVKYFNAPEKNNPVFSLPKQFEEDAESVKQMDAKLRSLNEGRITHSLDQKHIILQLGSTPKDGHQGFSVINNLGDTSDVASTYLQPQATHRSAVNDRLPRENKIPERRNLAERPGGSSTDYRSSSPETATVLSSSEHHSFPQRTTEQISNKQEKQSEESKESSSNSSERIALKPSPAMFFKPGATCTITQLATDKFYPEVPDIDEDKEERANRTRIFQEERRDVRSLPGSPARFRTVDGRLNNFAANPGFAQFVIVRGTTPQTEHGANQIHWSNQQRKNLDSLDVRGRNEQRRMVRSPERLYDNYSAFVDHRQVHQDGSALNCAAMEIRETSPYRTLLEDLHSINPLNTDYTYPQGKHPNQQFTIHPKIPEQQRGREGRVSVDHQQKTLNLEVPSQLPRGTNFLEVQEQRTGPAERIIEEEQRALKRETTQVHLEEPGVDCLLDRNIKITENDFKGPPRAGVVTSSLASNRILPKISEELNYLSTDRLDPLNPSLRTQNLESYEDVKNMASYEDFSKFDVLKTSQIYSSSSSFITPSEERMAFELQLEGKLFQPMVVEDIAPEVTLMPSQNERSVSFDRTASFKVSSLDKDEPEVNKCPPQEQNIKTIEINYRPATEMRYPKQFETIVPSYTLIGCVQYAVEDKVEIITDKITYKETKNEGCVSNNEVIESNIEYVLQKVHETINIRTNRSEVEVHTDTAKSQVSAPKQWLMDVIPTVVKTSTKTPARQLSVTTKVHLGRRSNEPLNPEDVKPDTERWQKRSSESDPLGLQTGLTGGDRAQHGEQADLEESVEADD</sequence>
<name>A0A8S9X6Y9_APOLU</name>
<reference evidence="2" key="1">
    <citation type="journal article" date="2021" name="Mol. Ecol. Resour.">
        <title>Apolygus lucorum genome provides insights into omnivorousness and mesophyll feeding.</title>
        <authorList>
            <person name="Liu Y."/>
            <person name="Liu H."/>
            <person name="Wang H."/>
            <person name="Huang T."/>
            <person name="Liu B."/>
            <person name="Yang B."/>
            <person name="Yin L."/>
            <person name="Li B."/>
            <person name="Zhang Y."/>
            <person name="Zhang S."/>
            <person name="Jiang F."/>
            <person name="Zhang X."/>
            <person name="Ren Y."/>
            <person name="Wang B."/>
            <person name="Wang S."/>
            <person name="Lu Y."/>
            <person name="Wu K."/>
            <person name="Fan W."/>
            <person name="Wang G."/>
        </authorList>
    </citation>
    <scope>NUCLEOTIDE SEQUENCE</scope>
    <source>
        <strain evidence="2">12Hb</strain>
    </source>
</reference>
<feature type="compositionally biased region" description="Polar residues" evidence="1">
    <location>
        <begin position="555"/>
        <end position="573"/>
    </location>
</feature>
<feature type="compositionally biased region" description="Basic and acidic residues" evidence="1">
    <location>
        <begin position="1188"/>
        <end position="1203"/>
    </location>
</feature>
<keyword evidence="3" id="KW-1185">Reference proteome</keyword>
<gene>
    <name evidence="2" type="ORF">GE061_002431</name>
</gene>
<evidence type="ECO:0000313" key="3">
    <source>
        <dbReference type="Proteomes" id="UP000466442"/>
    </source>
</evidence>
<dbReference type="EMBL" id="WIXP02000010">
    <property type="protein sequence ID" value="KAF6204091.1"/>
    <property type="molecule type" value="Genomic_DNA"/>
</dbReference>
<feature type="compositionally biased region" description="Basic and acidic residues" evidence="1">
    <location>
        <begin position="401"/>
        <end position="416"/>
    </location>
</feature>
<feature type="compositionally biased region" description="Acidic residues" evidence="1">
    <location>
        <begin position="1225"/>
        <end position="1235"/>
    </location>
</feature>
<feature type="region of interest" description="Disordered" evidence="1">
    <location>
        <begin position="525"/>
        <end position="618"/>
    </location>
</feature>
<evidence type="ECO:0000313" key="2">
    <source>
        <dbReference type="EMBL" id="KAF6204091.1"/>
    </source>
</evidence>
<dbReference type="OrthoDB" id="6631308at2759"/>
<comment type="caution">
    <text evidence="2">The sequence shown here is derived from an EMBL/GenBank/DDBJ whole genome shotgun (WGS) entry which is preliminary data.</text>
</comment>
<dbReference type="AlphaFoldDB" id="A0A8S9X6Y9"/>
<feature type="region of interest" description="Disordered" evidence="1">
    <location>
        <begin position="1177"/>
        <end position="1235"/>
    </location>
</feature>